<accession>A0A8J3CWW3</accession>
<feature type="transmembrane region" description="Helical" evidence="6">
    <location>
        <begin position="142"/>
        <end position="164"/>
    </location>
</feature>
<evidence type="ECO:0000313" key="8">
    <source>
        <dbReference type="EMBL" id="GHB33231.1"/>
    </source>
</evidence>
<evidence type="ECO:0000256" key="4">
    <source>
        <dbReference type="ARBA" id="ARBA00022989"/>
    </source>
</evidence>
<dbReference type="SUPFAM" id="SSF103473">
    <property type="entry name" value="MFS general substrate transporter"/>
    <property type="match status" value="1"/>
</dbReference>
<dbReference type="Proteomes" id="UP000642809">
    <property type="component" value="Unassembled WGS sequence"/>
</dbReference>
<dbReference type="AlphaFoldDB" id="A0A8J3CWW3"/>
<evidence type="ECO:0000313" key="9">
    <source>
        <dbReference type="Proteomes" id="UP000642809"/>
    </source>
</evidence>
<keyword evidence="3 6" id="KW-0812">Transmembrane</keyword>
<evidence type="ECO:0000259" key="7">
    <source>
        <dbReference type="PROSITE" id="PS50850"/>
    </source>
</evidence>
<keyword evidence="9" id="KW-1185">Reference proteome</keyword>
<sequence length="494" mass="55012">MNQKARLSFSQIINMNVGFFGIQYSFGLQQSAVNPIYDMLGAQPHEIPILNLAGPMTGLLIQPIIGALSDKTWSSRFGRRKPYFFIGAVFCSICLFLYPFSSSLWMAAGLLWVLDAANNTAMEPYRALIADTMPEDQFAKGFLTQSFFTGLGITLANVSLFVFQKYIPGTAGSLPVWVYASFFLGTICSITSVMWSISKTTEIPPTEEELKELRKHQEGKPNLVIQFFLSIITSLLIYIYFALLLIPSIFSRGLIKRQIDAIENNPRLSVLFGQNLEIVNSIVVMPKVMWQLALVYLFQWYALFVYWQNAAKSIAQSVWKTSPTADMKLFEEAVGWTGLVNGWYNIVTFLTAFGLVGVAKKYGPRKVHFVCLIMAGVGLLIFPFIENKYLLFAPMTGFGIAWASMMGIPYLLVVNEIPKERYGVYMGIINMMIVIPMILQTLTFGFISKHFLGNDPGTAILFAGLLLLGAAAAVLRIKETHDVDTTKAPMGGGH</sequence>
<dbReference type="InterPro" id="IPR020846">
    <property type="entry name" value="MFS_dom"/>
</dbReference>
<evidence type="ECO:0000256" key="2">
    <source>
        <dbReference type="ARBA" id="ARBA00022448"/>
    </source>
</evidence>
<evidence type="ECO:0000256" key="1">
    <source>
        <dbReference type="ARBA" id="ARBA00004141"/>
    </source>
</evidence>
<feature type="transmembrane region" description="Helical" evidence="6">
    <location>
        <begin position="288"/>
        <end position="307"/>
    </location>
</feature>
<feature type="transmembrane region" description="Helical" evidence="6">
    <location>
        <begin position="424"/>
        <end position="447"/>
    </location>
</feature>
<organism evidence="8 9">
    <name type="scientific">Mongoliitalea lutea</name>
    <dbReference type="NCBI Taxonomy" id="849756"/>
    <lineage>
        <taxon>Bacteria</taxon>
        <taxon>Pseudomonadati</taxon>
        <taxon>Bacteroidota</taxon>
        <taxon>Cytophagia</taxon>
        <taxon>Cytophagales</taxon>
        <taxon>Cyclobacteriaceae</taxon>
        <taxon>Mongoliitalea</taxon>
    </lineage>
</organism>
<protein>
    <submittedName>
        <fullName evidence="8">MFS transporter</fullName>
    </submittedName>
</protein>
<feature type="transmembrane region" description="Helical" evidence="6">
    <location>
        <begin position="176"/>
        <end position="197"/>
    </location>
</feature>
<comment type="subcellular location">
    <subcellularLocation>
        <location evidence="1">Membrane</location>
        <topology evidence="1">Multi-pass membrane protein</topology>
    </subcellularLocation>
</comment>
<gene>
    <name evidence="8" type="primary">malT</name>
    <name evidence="8" type="ORF">GCM10008106_12710</name>
</gene>
<feature type="transmembrane region" description="Helical" evidence="6">
    <location>
        <begin position="342"/>
        <end position="360"/>
    </location>
</feature>
<evidence type="ECO:0000256" key="6">
    <source>
        <dbReference type="SAM" id="Phobius"/>
    </source>
</evidence>
<evidence type="ECO:0000256" key="5">
    <source>
        <dbReference type="ARBA" id="ARBA00023136"/>
    </source>
</evidence>
<feature type="transmembrane region" description="Helical" evidence="6">
    <location>
        <begin position="83"/>
        <end position="114"/>
    </location>
</feature>
<dbReference type="GO" id="GO:0016020">
    <property type="term" value="C:membrane"/>
    <property type="evidence" value="ECO:0007669"/>
    <property type="project" value="UniProtKB-SubCell"/>
</dbReference>
<dbReference type="InterPro" id="IPR011701">
    <property type="entry name" value="MFS"/>
</dbReference>
<name>A0A8J3CWW3_9BACT</name>
<feature type="domain" description="Major facilitator superfamily (MFS) profile" evidence="7">
    <location>
        <begin position="11"/>
        <end position="481"/>
    </location>
</feature>
<reference evidence="8" key="2">
    <citation type="submission" date="2020-09" db="EMBL/GenBank/DDBJ databases">
        <authorList>
            <person name="Sun Q."/>
            <person name="Kim S."/>
        </authorList>
    </citation>
    <scope>NUCLEOTIDE SEQUENCE</scope>
    <source>
        <strain evidence="8">KCTC 23224</strain>
    </source>
</reference>
<keyword evidence="4 6" id="KW-1133">Transmembrane helix</keyword>
<dbReference type="PANTHER" id="PTHR19432">
    <property type="entry name" value="SUGAR TRANSPORTER"/>
    <property type="match status" value="1"/>
</dbReference>
<dbReference type="PROSITE" id="PS50850">
    <property type="entry name" value="MFS"/>
    <property type="match status" value="1"/>
</dbReference>
<dbReference type="RefSeq" id="WP_189579646.1">
    <property type="nucleotide sequence ID" value="NZ_BMYF01000006.1"/>
</dbReference>
<evidence type="ECO:0000256" key="3">
    <source>
        <dbReference type="ARBA" id="ARBA00022692"/>
    </source>
</evidence>
<dbReference type="EMBL" id="BMYF01000006">
    <property type="protein sequence ID" value="GHB33231.1"/>
    <property type="molecule type" value="Genomic_DNA"/>
</dbReference>
<keyword evidence="5 6" id="KW-0472">Membrane</keyword>
<dbReference type="Gene3D" id="1.20.1250.20">
    <property type="entry name" value="MFS general substrate transporter like domains"/>
    <property type="match status" value="2"/>
</dbReference>
<feature type="transmembrane region" description="Helical" evidence="6">
    <location>
        <begin position="459"/>
        <end position="477"/>
    </location>
</feature>
<dbReference type="Pfam" id="PF07690">
    <property type="entry name" value="MFS_1"/>
    <property type="match status" value="1"/>
</dbReference>
<dbReference type="InterPro" id="IPR036259">
    <property type="entry name" value="MFS_trans_sf"/>
</dbReference>
<keyword evidence="2" id="KW-0813">Transport</keyword>
<feature type="transmembrane region" description="Helical" evidence="6">
    <location>
        <begin position="391"/>
        <end position="412"/>
    </location>
</feature>
<feature type="transmembrane region" description="Helical" evidence="6">
    <location>
        <begin position="367"/>
        <end position="385"/>
    </location>
</feature>
<dbReference type="PANTHER" id="PTHR19432:SF35">
    <property type="entry name" value="SOLUTE CARRIER FAMILY 45 MEMBER 3 ISOFORM X1"/>
    <property type="match status" value="1"/>
</dbReference>
<dbReference type="GO" id="GO:0022857">
    <property type="term" value="F:transmembrane transporter activity"/>
    <property type="evidence" value="ECO:0007669"/>
    <property type="project" value="InterPro"/>
</dbReference>
<proteinExistence type="predicted"/>
<reference evidence="8" key="1">
    <citation type="journal article" date="2014" name="Int. J. Syst. Evol. Microbiol.">
        <title>Complete genome sequence of Corynebacterium casei LMG S-19264T (=DSM 44701T), isolated from a smear-ripened cheese.</title>
        <authorList>
            <consortium name="US DOE Joint Genome Institute (JGI-PGF)"/>
            <person name="Walter F."/>
            <person name="Albersmeier A."/>
            <person name="Kalinowski J."/>
            <person name="Ruckert C."/>
        </authorList>
    </citation>
    <scope>NUCLEOTIDE SEQUENCE</scope>
    <source>
        <strain evidence="8">KCTC 23224</strain>
    </source>
</reference>
<feature type="transmembrane region" description="Helical" evidence="6">
    <location>
        <begin position="223"/>
        <end position="246"/>
    </location>
</feature>
<comment type="caution">
    <text evidence="8">The sequence shown here is derived from an EMBL/GenBank/DDBJ whole genome shotgun (WGS) entry which is preliminary data.</text>
</comment>